<evidence type="ECO:0000313" key="1">
    <source>
        <dbReference type="EMBL" id="XDQ48677.1"/>
    </source>
</evidence>
<dbReference type="AlphaFoldDB" id="A0AB39R1E7"/>
<accession>A0AB39R1E7</accession>
<protein>
    <recommendedName>
        <fullName evidence="2">DUF2993 domain-containing protein</fullName>
    </recommendedName>
</protein>
<proteinExistence type="predicted"/>
<evidence type="ECO:0008006" key="2">
    <source>
        <dbReference type="Google" id="ProtNLM"/>
    </source>
</evidence>
<gene>
    <name evidence="1" type="ORF">AB5J52_44010</name>
</gene>
<organism evidence="1">
    <name type="scientific">Streptomyces sp. R39</name>
    <dbReference type="NCBI Taxonomy" id="3238631"/>
    <lineage>
        <taxon>Bacteria</taxon>
        <taxon>Bacillati</taxon>
        <taxon>Actinomycetota</taxon>
        <taxon>Actinomycetes</taxon>
        <taxon>Kitasatosporales</taxon>
        <taxon>Streptomycetaceae</taxon>
        <taxon>Streptomyces</taxon>
    </lineage>
</organism>
<reference evidence="1" key="1">
    <citation type="submission" date="2024-07" db="EMBL/GenBank/DDBJ databases">
        <authorList>
            <person name="Yu S.T."/>
        </authorList>
    </citation>
    <scope>NUCLEOTIDE SEQUENCE</scope>
    <source>
        <strain evidence="1">R39</strain>
    </source>
</reference>
<name>A0AB39R1E7_9ACTN</name>
<dbReference type="RefSeq" id="WP_369227414.1">
    <property type="nucleotide sequence ID" value="NZ_CP163441.1"/>
</dbReference>
<dbReference type="EMBL" id="CP163441">
    <property type="protein sequence ID" value="XDQ48677.1"/>
    <property type="molecule type" value="Genomic_DNA"/>
</dbReference>
<sequence>MAPDPRAGTARLAPGRGARPFAAALTVAGVAALLHLALPQAAGGIAGASAARLRPVPSVRSAKGPCVLRADRLVLRGARFRGVVSVRTGGGTVRALKFTVRSLDAVNLDLTAGRGRAAMRLRARPATTSTLRGQGAGGVATLYVRKLTGRVTSISGGRLPAHRTVTVTPDAVPHWLSHLATRSSARTITFSGATASQITQFGGRLSIRGPQLRSAAQGRHGA</sequence>